<gene>
    <name evidence="2" type="ORF">O3P69_002339</name>
</gene>
<evidence type="ECO:0000313" key="2">
    <source>
        <dbReference type="EMBL" id="KAK8407723.1"/>
    </source>
</evidence>
<dbReference type="AlphaFoldDB" id="A0AAW0V7N8"/>
<comment type="caution">
    <text evidence="2">The sequence shown here is derived from an EMBL/GenBank/DDBJ whole genome shotgun (WGS) entry which is preliminary data.</text>
</comment>
<sequence>MGEEEDKEEKEKEVEEECSRRLRHGLGRERNARRVPPTTIKSRHALMHHDDAIGSRARHGPSEMGRRSLQDDAPPSLSPPLRPCEDKGLKSLCTSPCLHPRFYGSRFSCPTTYKYSLKVPERTFSAL</sequence>
<keyword evidence="3" id="KW-1185">Reference proteome</keyword>
<reference evidence="2 3" key="1">
    <citation type="submission" date="2023-03" db="EMBL/GenBank/DDBJ databases">
        <title>High-quality genome of Scylla paramamosain provides insights in environmental adaptation.</title>
        <authorList>
            <person name="Zhang L."/>
        </authorList>
    </citation>
    <scope>NUCLEOTIDE SEQUENCE [LARGE SCALE GENOMIC DNA]</scope>
    <source>
        <strain evidence="2">LZ_2023a</strain>
        <tissue evidence="2">Muscle</tissue>
    </source>
</reference>
<evidence type="ECO:0000256" key="1">
    <source>
        <dbReference type="SAM" id="MobiDB-lite"/>
    </source>
</evidence>
<dbReference type="EMBL" id="JARAKH010000001">
    <property type="protein sequence ID" value="KAK8407723.1"/>
    <property type="molecule type" value="Genomic_DNA"/>
</dbReference>
<protein>
    <submittedName>
        <fullName evidence="2">Uncharacterized protein</fullName>
    </submittedName>
</protein>
<accession>A0AAW0V7N8</accession>
<feature type="region of interest" description="Disordered" evidence="1">
    <location>
        <begin position="1"/>
        <end position="83"/>
    </location>
</feature>
<feature type="compositionally biased region" description="Basic and acidic residues" evidence="1">
    <location>
        <begin position="60"/>
        <end position="70"/>
    </location>
</feature>
<organism evidence="2 3">
    <name type="scientific">Scylla paramamosain</name>
    <name type="common">Mud crab</name>
    <dbReference type="NCBI Taxonomy" id="85552"/>
    <lineage>
        <taxon>Eukaryota</taxon>
        <taxon>Metazoa</taxon>
        <taxon>Ecdysozoa</taxon>
        <taxon>Arthropoda</taxon>
        <taxon>Crustacea</taxon>
        <taxon>Multicrustacea</taxon>
        <taxon>Malacostraca</taxon>
        <taxon>Eumalacostraca</taxon>
        <taxon>Eucarida</taxon>
        <taxon>Decapoda</taxon>
        <taxon>Pleocyemata</taxon>
        <taxon>Brachyura</taxon>
        <taxon>Eubrachyura</taxon>
        <taxon>Portunoidea</taxon>
        <taxon>Portunidae</taxon>
        <taxon>Portuninae</taxon>
        <taxon>Scylla</taxon>
    </lineage>
</organism>
<evidence type="ECO:0000313" key="3">
    <source>
        <dbReference type="Proteomes" id="UP001487740"/>
    </source>
</evidence>
<feature type="compositionally biased region" description="Basic and acidic residues" evidence="1">
    <location>
        <begin position="9"/>
        <end position="32"/>
    </location>
</feature>
<proteinExistence type="predicted"/>
<dbReference type="Proteomes" id="UP001487740">
    <property type="component" value="Unassembled WGS sequence"/>
</dbReference>
<name>A0AAW0V7N8_SCYPA</name>